<keyword evidence="8" id="KW-1185">Reference proteome</keyword>
<evidence type="ECO:0000256" key="1">
    <source>
        <dbReference type="ARBA" id="ARBA00010641"/>
    </source>
</evidence>
<dbReference type="Gene3D" id="1.10.1740.10">
    <property type="match status" value="1"/>
</dbReference>
<dbReference type="SUPFAM" id="SSF88659">
    <property type="entry name" value="Sigma3 and sigma4 domains of RNA polymerase sigma factors"/>
    <property type="match status" value="1"/>
</dbReference>
<proteinExistence type="inferred from homology"/>
<evidence type="ECO:0000256" key="2">
    <source>
        <dbReference type="ARBA" id="ARBA00023015"/>
    </source>
</evidence>
<dbReference type="PANTHER" id="PTHR43133:SF63">
    <property type="entry name" value="RNA POLYMERASE SIGMA FACTOR FECI-RELATED"/>
    <property type="match status" value="1"/>
</dbReference>
<dbReference type="InterPro" id="IPR014284">
    <property type="entry name" value="RNA_pol_sigma-70_dom"/>
</dbReference>
<name>A0A9X2HMS3_9SPHN</name>
<dbReference type="EMBL" id="JAMLDX010000005">
    <property type="protein sequence ID" value="MCP3730549.1"/>
    <property type="molecule type" value="Genomic_DNA"/>
</dbReference>
<gene>
    <name evidence="7" type="ORF">M9978_08920</name>
</gene>
<dbReference type="Proteomes" id="UP001139451">
    <property type="component" value="Unassembled WGS sequence"/>
</dbReference>
<dbReference type="InterPro" id="IPR013249">
    <property type="entry name" value="RNA_pol_sigma70_r4_t2"/>
</dbReference>
<dbReference type="RefSeq" id="WP_254292676.1">
    <property type="nucleotide sequence ID" value="NZ_JAMLDX010000005.1"/>
</dbReference>
<dbReference type="InterPro" id="IPR039425">
    <property type="entry name" value="RNA_pol_sigma-70-like"/>
</dbReference>
<dbReference type="NCBIfam" id="TIGR02937">
    <property type="entry name" value="sigma70-ECF"/>
    <property type="match status" value="1"/>
</dbReference>
<organism evidence="7 8">
    <name type="scientific">Sphingomonas tagetis</name>
    <dbReference type="NCBI Taxonomy" id="2949092"/>
    <lineage>
        <taxon>Bacteria</taxon>
        <taxon>Pseudomonadati</taxon>
        <taxon>Pseudomonadota</taxon>
        <taxon>Alphaproteobacteria</taxon>
        <taxon>Sphingomonadales</taxon>
        <taxon>Sphingomonadaceae</taxon>
        <taxon>Sphingomonas</taxon>
    </lineage>
</organism>
<feature type="domain" description="RNA polymerase sigma-70 region 2" evidence="5">
    <location>
        <begin position="24"/>
        <end position="89"/>
    </location>
</feature>
<dbReference type="GO" id="GO:0016987">
    <property type="term" value="F:sigma factor activity"/>
    <property type="evidence" value="ECO:0007669"/>
    <property type="project" value="UniProtKB-KW"/>
</dbReference>
<sequence>MRKALPIDSALAFEPKDSLLERTYRAYKAELCRYIERQFGLGPPDAEEVVHAAFARFAALEKPQEIANARAFLYACSRNVVLDSRRRDRVRDAALHDEIVADPGDEPANLDIERVLLGREQLAIVETVVRAMEAKRRKVFVMHAVHEMRYVEIAREMCISEARVRQLMASALAECQKALDASSLAGSLDR</sequence>
<evidence type="ECO:0000259" key="5">
    <source>
        <dbReference type="Pfam" id="PF04542"/>
    </source>
</evidence>
<evidence type="ECO:0000256" key="4">
    <source>
        <dbReference type="ARBA" id="ARBA00023163"/>
    </source>
</evidence>
<dbReference type="Gene3D" id="1.10.10.10">
    <property type="entry name" value="Winged helix-like DNA-binding domain superfamily/Winged helix DNA-binding domain"/>
    <property type="match status" value="1"/>
</dbReference>
<reference evidence="7" key="1">
    <citation type="submission" date="2022-05" db="EMBL/GenBank/DDBJ databases">
        <title>Sphingomonas sp. strain MG17 Genome sequencing and assembly.</title>
        <authorList>
            <person name="Kim I."/>
        </authorList>
    </citation>
    <scope>NUCLEOTIDE SEQUENCE</scope>
    <source>
        <strain evidence="7">MG17</strain>
    </source>
</reference>
<keyword evidence="2" id="KW-0805">Transcription regulation</keyword>
<feature type="domain" description="RNA polymerase sigma factor 70 region 4 type 2" evidence="6">
    <location>
        <begin position="124"/>
        <end position="175"/>
    </location>
</feature>
<dbReference type="SUPFAM" id="SSF88946">
    <property type="entry name" value="Sigma2 domain of RNA polymerase sigma factors"/>
    <property type="match status" value="1"/>
</dbReference>
<accession>A0A9X2HMS3</accession>
<dbReference type="GO" id="GO:0006352">
    <property type="term" value="P:DNA-templated transcription initiation"/>
    <property type="evidence" value="ECO:0007669"/>
    <property type="project" value="InterPro"/>
</dbReference>
<dbReference type="InterPro" id="IPR007627">
    <property type="entry name" value="RNA_pol_sigma70_r2"/>
</dbReference>
<dbReference type="Pfam" id="PF04542">
    <property type="entry name" value="Sigma70_r2"/>
    <property type="match status" value="1"/>
</dbReference>
<keyword evidence="3" id="KW-0731">Sigma factor</keyword>
<keyword evidence="4" id="KW-0804">Transcription</keyword>
<evidence type="ECO:0000313" key="7">
    <source>
        <dbReference type="EMBL" id="MCP3730549.1"/>
    </source>
</evidence>
<dbReference type="InterPro" id="IPR036388">
    <property type="entry name" value="WH-like_DNA-bd_sf"/>
</dbReference>
<evidence type="ECO:0000313" key="8">
    <source>
        <dbReference type="Proteomes" id="UP001139451"/>
    </source>
</evidence>
<dbReference type="Pfam" id="PF08281">
    <property type="entry name" value="Sigma70_r4_2"/>
    <property type="match status" value="1"/>
</dbReference>
<dbReference type="PANTHER" id="PTHR43133">
    <property type="entry name" value="RNA POLYMERASE ECF-TYPE SIGMA FACTO"/>
    <property type="match status" value="1"/>
</dbReference>
<dbReference type="AlphaFoldDB" id="A0A9X2HMS3"/>
<evidence type="ECO:0000256" key="3">
    <source>
        <dbReference type="ARBA" id="ARBA00023082"/>
    </source>
</evidence>
<comment type="caution">
    <text evidence="7">The sequence shown here is derived from an EMBL/GenBank/DDBJ whole genome shotgun (WGS) entry which is preliminary data.</text>
</comment>
<dbReference type="GO" id="GO:0003677">
    <property type="term" value="F:DNA binding"/>
    <property type="evidence" value="ECO:0007669"/>
    <property type="project" value="InterPro"/>
</dbReference>
<evidence type="ECO:0000259" key="6">
    <source>
        <dbReference type="Pfam" id="PF08281"/>
    </source>
</evidence>
<comment type="similarity">
    <text evidence="1">Belongs to the sigma-70 factor family. ECF subfamily.</text>
</comment>
<dbReference type="InterPro" id="IPR013325">
    <property type="entry name" value="RNA_pol_sigma_r2"/>
</dbReference>
<dbReference type="InterPro" id="IPR013324">
    <property type="entry name" value="RNA_pol_sigma_r3/r4-like"/>
</dbReference>
<protein>
    <submittedName>
        <fullName evidence="7">RNA polymerase sigma factor</fullName>
    </submittedName>
</protein>